<dbReference type="InterPro" id="IPR017830">
    <property type="entry name" value="SQase_HpnE"/>
</dbReference>
<evidence type="ECO:0000313" key="3">
    <source>
        <dbReference type="Proteomes" id="UP000536835"/>
    </source>
</evidence>
<comment type="caution">
    <text evidence="2">The sequence shown here is derived from an EMBL/GenBank/DDBJ whole genome shotgun (WGS) entry which is preliminary data.</text>
</comment>
<dbReference type="NCBIfam" id="TIGR03467">
    <property type="entry name" value="HpnE"/>
    <property type="match status" value="1"/>
</dbReference>
<dbReference type="EMBL" id="JABFCX010000002">
    <property type="protein sequence ID" value="NNU15696.1"/>
    <property type="molecule type" value="Genomic_DNA"/>
</dbReference>
<dbReference type="Pfam" id="PF01593">
    <property type="entry name" value="Amino_oxidase"/>
    <property type="match status" value="1"/>
</dbReference>
<protein>
    <submittedName>
        <fullName evidence="2">NAD(P)-binding protein</fullName>
    </submittedName>
</protein>
<evidence type="ECO:0000313" key="2">
    <source>
        <dbReference type="EMBL" id="NNU15696.1"/>
    </source>
</evidence>
<dbReference type="SUPFAM" id="SSF51905">
    <property type="entry name" value="FAD/NAD(P)-binding domain"/>
    <property type="match status" value="1"/>
</dbReference>
<dbReference type="InterPro" id="IPR002937">
    <property type="entry name" value="Amino_oxidase"/>
</dbReference>
<proteinExistence type="predicted"/>
<name>A0A7Y3W4Z1_9PROT</name>
<gene>
    <name evidence="2" type="ORF">HK107_05110</name>
</gene>
<dbReference type="RefSeq" id="WP_173197340.1">
    <property type="nucleotide sequence ID" value="NZ_JABFCX010000002.1"/>
</dbReference>
<sequence>MSGHTHIIGAGLAGLSAALHLLERGQAVTVHEGSGQAGGRCRSYEDARLGRVIDNGNHLVLSGNISVRRYLALAGVPDALCEAPEAKFPFADVETRERWSVHMNDGALPWWPLVKDRRPKGVSLGAMLGAGAILRAGDSHTIADLCGAEGPAKTRFWEPMSLAVMNLPPEKASAKLMRATALEAWRNGRLARPMFAPYGLGPALIDPALAKLEEAGSPVRFGSLLRKVEEEEGRATALHFARGEPVSLGAEDDVILAIPAHRLADIFPESAPPVETSSILNAHFLVNDPSVLEGKPPLVGVVGGLTQWIFLKGDIVSLTVSAADHVEGAEGAEEALLSKLWSETRKALDLPETLAYKAGRLVREKRATFLQTPENVKKRPKQETRLRNLVLAGDFVDTGLPATIEGAVRSGERAARILSE</sequence>
<dbReference type="PANTHER" id="PTHR42923">
    <property type="entry name" value="PROTOPORPHYRINOGEN OXIDASE"/>
    <property type="match status" value="1"/>
</dbReference>
<dbReference type="Proteomes" id="UP000536835">
    <property type="component" value="Unassembled WGS sequence"/>
</dbReference>
<dbReference type="InterPro" id="IPR036188">
    <property type="entry name" value="FAD/NAD-bd_sf"/>
</dbReference>
<accession>A0A7Y3W4Z1</accession>
<dbReference type="GO" id="GO:0016491">
    <property type="term" value="F:oxidoreductase activity"/>
    <property type="evidence" value="ECO:0007669"/>
    <property type="project" value="InterPro"/>
</dbReference>
<evidence type="ECO:0000259" key="1">
    <source>
        <dbReference type="Pfam" id="PF01593"/>
    </source>
</evidence>
<feature type="domain" description="Amine oxidase" evidence="1">
    <location>
        <begin position="12"/>
        <end position="416"/>
    </location>
</feature>
<keyword evidence="3" id="KW-1185">Reference proteome</keyword>
<reference evidence="2 3" key="1">
    <citation type="submission" date="2020-05" db="EMBL/GenBank/DDBJ databases">
        <title>Parvularcula mediterraneae sp. nov., isolated from polypropylene straw from shallow seawater of the seashore of Laganas in Zakynthos island, Greece.</title>
        <authorList>
            <person name="Szabo I."/>
            <person name="Al-Omari J."/>
            <person name="Rado J."/>
            <person name="Szerdahelyi G.S."/>
        </authorList>
    </citation>
    <scope>NUCLEOTIDE SEQUENCE [LARGE SCALE GENOMIC DNA]</scope>
    <source>
        <strain evidence="2 3">ZS-1/3</strain>
    </source>
</reference>
<dbReference type="AlphaFoldDB" id="A0A7Y3W4Z1"/>
<dbReference type="Gene3D" id="3.50.50.60">
    <property type="entry name" value="FAD/NAD(P)-binding domain"/>
    <property type="match status" value="1"/>
</dbReference>
<dbReference type="InterPro" id="IPR050464">
    <property type="entry name" value="Zeta_carotene_desat/Oxidored"/>
</dbReference>
<dbReference type="PANTHER" id="PTHR42923:SF47">
    <property type="entry name" value="BLR3003 PROTEIN"/>
    <property type="match status" value="1"/>
</dbReference>
<organism evidence="2 3">
    <name type="scientific">Parvularcula mediterranea</name>
    <dbReference type="NCBI Taxonomy" id="2732508"/>
    <lineage>
        <taxon>Bacteria</taxon>
        <taxon>Pseudomonadati</taxon>
        <taxon>Pseudomonadota</taxon>
        <taxon>Alphaproteobacteria</taxon>
        <taxon>Parvularculales</taxon>
        <taxon>Parvularculaceae</taxon>
        <taxon>Parvularcula</taxon>
    </lineage>
</organism>